<dbReference type="AlphaFoldDB" id="A0A6B1IDS1"/>
<name>A0A6B1IDS1_9EURY</name>
<organism evidence="1 2">
    <name type="scientific">Halorubrum distributum</name>
    <dbReference type="NCBI Taxonomy" id="29283"/>
    <lineage>
        <taxon>Archaea</taxon>
        <taxon>Methanobacteriati</taxon>
        <taxon>Methanobacteriota</taxon>
        <taxon>Stenosarchaea group</taxon>
        <taxon>Halobacteria</taxon>
        <taxon>Halobacteriales</taxon>
        <taxon>Haloferacaceae</taxon>
        <taxon>Halorubrum</taxon>
        <taxon>Halorubrum distributum group</taxon>
    </lineage>
</organism>
<proteinExistence type="predicted"/>
<accession>A0A6B1IDS1</accession>
<dbReference type="EMBL" id="WMEO01000020">
    <property type="protein sequence ID" value="MYL17357.1"/>
    <property type="molecule type" value="Genomic_DNA"/>
</dbReference>
<gene>
    <name evidence="1" type="ORF">GLW36_11985</name>
</gene>
<comment type="caution">
    <text evidence="1">The sequence shown here is derived from an EMBL/GenBank/DDBJ whole genome shotgun (WGS) entry which is preliminary data.</text>
</comment>
<evidence type="ECO:0000313" key="2">
    <source>
        <dbReference type="Proteomes" id="UP000460194"/>
    </source>
</evidence>
<dbReference type="Pfam" id="PF24033">
    <property type="entry name" value="DUF7342"/>
    <property type="match status" value="1"/>
</dbReference>
<dbReference type="InterPro" id="IPR055766">
    <property type="entry name" value="DUF7342"/>
</dbReference>
<evidence type="ECO:0000313" key="1">
    <source>
        <dbReference type="EMBL" id="MYL17357.1"/>
    </source>
</evidence>
<reference evidence="1 2" key="1">
    <citation type="submission" date="2019-11" db="EMBL/GenBank/DDBJ databases">
        <title>Genome sequences of 17 halophilic strains isolated from different environments.</title>
        <authorList>
            <person name="Furrow R.E."/>
        </authorList>
    </citation>
    <scope>NUCLEOTIDE SEQUENCE [LARGE SCALE GENOMIC DNA]</scope>
    <source>
        <strain evidence="1 2">22517_05_Cabo</strain>
    </source>
</reference>
<sequence length="159" mass="17773">MVVETLDEPETVTTIADRADVAWATADSELETLVAENKAEEHTVDGQTKYAPNPVQILIEEVLDLISENSRDELESALVEHTAQVESLREEYEVETLSELRNKLVEEDLSTEEMRTIRNAASTWEALETEIRLSKHALQLYTDVTQLSDSDGDEGLAIA</sequence>
<dbReference type="Proteomes" id="UP000460194">
    <property type="component" value="Unassembled WGS sequence"/>
</dbReference>
<protein>
    <submittedName>
        <fullName evidence="1">ArsR family transcriptional regulator</fullName>
    </submittedName>
</protein>